<gene>
    <name evidence="2" type="ORF">JWV26_02330</name>
</gene>
<keyword evidence="1" id="KW-0812">Transmembrane</keyword>
<evidence type="ECO:0008006" key="4">
    <source>
        <dbReference type="Google" id="ProtNLM"/>
    </source>
</evidence>
<dbReference type="KEGG" id="pty:JWV26_02330"/>
<keyword evidence="1" id="KW-0472">Membrane</keyword>
<evidence type="ECO:0000313" key="2">
    <source>
        <dbReference type="EMBL" id="QSL93230.1"/>
    </source>
</evidence>
<dbReference type="AlphaFoldDB" id="A0ABD7E1L0"/>
<protein>
    <recommendedName>
        <fullName evidence="4">B box-type domain-containing protein</fullName>
    </recommendedName>
</protein>
<name>A0ABD7E1L0_9GAMM</name>
<evidence type="ECO:0000256" key="1">
    <source>
        <dbReference type="SAM" id="Phobius"/>
    </source>
</evidence>
<accession>A0ABD7E1L0</accession>
<evidence type="ECO:0000313" key="3">
    <source>
        <dbReference type="Proteomes" id="UP000663658"/>
    </source>
</evidence>
<proteinExistence type="predicted"/>
<keyword evidence="1" id="KW-1133">Transmembrane helix</keyword>
<feature type="transmembrane region" description="Helical" evidence="1">
    <location>
        <begin position="63"/>
        <end position="83"/>
    </location>
</feature>
<reference evidence="2 3" key="1">
    <citation type="submission" date="2021-02" db="EMBL/GenBank/DDBJ databases">
        <title>Whole genome sequencing of Pseudomonas alcaliphila strain SM2.</title>
        <authorList>
            <person name="Alshamsi M.S."/>
            <person name="Sudalaimuthuasari N."/>
            <person name="Kundu B."/>
            <person name="AlMaskari R.S."/>
            <person name="Elmahi Y."/>
            <person name="Mundra S."/>
            <person name="Chandran S."/>
            <person name="Malik S."/>
            <person name="Hazzouri K.M."/>
            <person name="Amiri K.M.A."/>
        </authorList>
    </citation>
    <scope>NUCLEOTIDE SEQUENCE [LARGE SCALE GENOMIC DNA]</scope>
    <source>
        <strain evidence="2 3">SM2</strain>
    </source>
</reference>
<organism evidence="2 3">
    <name type="scientific">Ectopseudomonas toyotomiensis</name>
    <dbReference type="NCBI Taxonomy" id="554344"/>
    <lineage>
        <taxon>Bacteria</taxon>
        <taxon>Pseudomonadati</taxon>
        <taxon>Pseudomonadota</taxon>
        <taxon>Gammaproteobacteria</taxon>
        <taxon>Pseudomonadales</taxon>
        <taxon>Pseudomonadaceae</taxon>
        <taxon>Ectopseudomonas</taxon>
    </lineage>
</organism>
<dbReference type="Proteomes" id="UP000663658">
    <property type="component" value="Chromosome"/>
</dbReference>
<sequence>MQCFNHPTEAIGICKHCQRALCPDCCTDLNDGLACKGVHEAEVTHLNTLIQNTKKSYSSSPRASLFGPIFNIFIGVSFLGFGIKNGSEPLLMTLGAGFIIFSLAIIAYNTKYFKKITTNYDA</sequence>
<feature type="transmembrane region" description="Helical" evidence="1">
    <location>
        <begin position="89"/>
        <end position="108"/>
    </location>
</feature>
<dbReference type="EMBL" id="CP070505">
    <property type="protein sequence ID" value="QSL93230.1"/>
    <property type="molecule type" value="Genomic_DNA"/>
</dbReference>
<dbReference type="RefSeq" id="WP_206418294.1">
    <property type="nucleotide sequence ID" value="NZ_CP070505.1"/>
</dbReference>